<comment type="caution">
    <text evidence="3">The sequence shown here is derived from an EMBL/GenBank/DDBJ whole genome shotgun (WGS) entry which is preliminary data.</text>
</comment>
<dbReference type="AlphaFoldDB" id="A0AAV9EXA6"/>
<organism evidence="3 4">
    <name type="scientific">Acorus calamus</name>
    <name type="common">Sweet flag</name>
    <dbReference type="NCBI Taxonomy" id="4465"/>
    <lineage>
        <taxon>Eukaryota</taxon>
        <taxon>Viridiplantae</taxon>
        <taxon>Streptophyta</taxon>
        <taxon>Embryophyta</taxon>
        <taxon>Tracheophyta</taxon>
        <taxon>Spermatophyta</taxon>
        <taxon>Magnoliopsida</taxon>
        <taxon>Liliopsida</taxon>
        <taxon>Acoraceae</taxon>
        <taxon>Acorus</taxon>
    </lineage>
</organism>
<feature type="domain" description="RIN4 pathogenic type III effector avirulence factor Avr cleavage site" evidence="2">
    <location>
        <begin position="149"/>
        <end position="183"/>
    </location>
</feature>
<dbReference type="PANTHER" id="PTHR33159:SF6">
    <property type="entry name" value="RPM1-INTERACTING PROTEIN 4"/>
    <property type="match status" value="1"/>
</dbReference>
<reference evidence="3" key="2">
    <citation type="submission" date="2023-06" db="EMBL/GenBank/DDBJ databases">
        <authorList>
            <person name="Ma L."/>
            <person name="Liu K.-W."/>
            <person name="Li Z."/>
            <person name="Hsiao Y.-Y."/>
            <person name="Qi Y."/>
            <person name="Fu T."/>
            <person name="Tang G."/>
            <person name="Zhang D."/>
            <person name="Sun W.-H."/>
            <person name="Liu D.-K."/>
            <person name="Li Y."/>
            <person name="Chen G.-Z."/>
            <person name="Liu X.-D."/>
            <person name="Liao X.-Y."/>
            <person name="Jiang Y.-T."/>
            <person name="Yu X."/>
            <person name="Hao Y."/>
            <person name="Huang J."/>
            <person name="Zhao X.-W."/>
            <person name="Ke S."/>
            <person name="Chen Y.-Y."/>
            <person name="Wu W.-L."/>
            <person name="Hsu J.-L."/>
            <person name="Lin Y.-F."/>
            <person name="Huang M.-D."/>
            <person name="Li C.-Y."/>
            <person name="Huang L."/>
            <person name="Wang Z.-W."/>
            <person name="Zhao X."/>
            <person name="Zhong W.-Y."/>
            <person name="Peng D.-H."/>
            <person name="Ahmad S."/>
            <person name="Lan S."/>
            <person name="Zhang J.-S."/>
            <person name="Tsai W.-C."/>
            <person name="Van De Peer Y."/>
            <person name="Liu Z.-J."/>
        </authorList>
    </citation>
    <scope>NUCLEOTIDE SEQUENCE</scope>
    <source>
        <strain evidence="3">CP</strain>
        <tissue evidence="3">Leaves</tissue>
    </source>
</reference>
<dbReference type="PANTHER" id="PTHR33159">
    <property type="entry name" value="RPM1-INTERACTING PROTEIN 4 (RIN4) FAMILY PROTEIN"/>
    <property type="match status" value="1"/>
</dbReference>
<dbReference type="InterPro" id="IPR040387">
    <property type="entry name" value="RIN4/NOI4"/>
</dbReference>
<evidence type="ECO:0000259" key="2">
    <source>
        <dbReference type="Pfam" id="PF05627"/>
    </source>
</evidence>
<feature type="compositionally biased region" description="Polar residues" evidence="1">
    <location>
        <begin position="13"/>
        <end position="24"/>
    </location>
</feature>
<keyword evidence="4" id="KW-1185">Reference proteome</keyword>
<feature type="compositionally biased region" description="Basic and acidic residues" evidence="1">
    <location>
        <begin position="71"/>
        <end position="88"/>
    </location>
</feature>
<name>A0AAV9EXA6_ACOCL</name>
<protein>
    <submittedName>
        <fullName evidence="3">RPM1-interacting protein 4</fullName>
    </submittedName>
</protein>
<dbReference type="EMBL" id="JAUJYO010000004">
    <property type="protein sequence ID" value="KAK1318055.1"/>
    <property type="molecule type" value="Genomic_DNA"/>
</dbReference>
<evidence type="ECO:0000313" key="3">
    <source>
        <dbReference type="EMBL" id="KAK1318055.1"/>
    </source>
</evidence>
<evidence type="ECO:0000313" key="4">
    <source>
        <dbReference type="Proteomes" id="UP001180020"/>
    </source>
</evidence>
<feature type="region of interest" description="Disordered" evidence="1">
    <location>
        <begin position="1"/>
        <end position="169"/>
    </location>
</feature>
<dbReference type="GO" id="GO:0005886">
    <property type="term" value="C:plasma membrane"/>
    <property type="evidence" value="ECO:0007669"/>
    <property type="project" value="TreeGrafter"/>
</dbReference>
<sequence length="223" mass="24818">MANAHVPKFGNWESGTNIPYTQYFDNARKGRTGGKMINPNDPEQNPDAFSEEVAPVQAPPFRTDQMTPPSTERRLSKEESDTRQKNTERGAATGEPQRRDRRMSAGSDRSFEQSPKSWERKGSNDGGPGYGSSTPGRSRLRPRGDETPERGAAVPKFGDWDETNPSSADGYTHIFNKVREEKQSGAGKVPMISTDPPFYNGHRQDNRQRDSVSCCCFGSWGKN</sequence>
<reference evidence="3" key="1">
    <citation type="journal article" date="2023" name="Nat. Commun.">
        <title>Diploid and tetraploid genomes of Acorus and the evolution of monocots.</title>
        <authorList>
            <person name="Ma L."/>
            <person name="Liu K.W."/>
            <person name="Li Z."/>
            <person name="Hsiao Y.Y."/>
            <person name="Qi Y."/>
            <person name="Fu T."/>
            <person name="Tang G.D."/>
            <person name="Zhang D."/>
            <person name="Sun W.H."/>
            <person name="Liu D.K."/>
            <person name="Li Y."/>
            <person name="Chen G.Z."/>
            <person name="Liu X.D."/>
            <person name="Liao X.Y."/>
            <person name="Jiang Y.T."/>
            <person name="Yu X."/>
            <person name="Hao Y."/>
            <person name="Huang J."/>
            <person name="Zhao X.W."/>
            <person name="Ke S."/>
            <person name="Chen Y.Y."/>
            <person name="Wu W.L."/>
            <person name="Hsu J.L."/>
            <person name="Lin Y.F."/>
            <person name="Huang M.D."/>
            <person name="Li C.Y."/>
            <person name="Huang L."/>
            <person name="Wang Z.W."/>
            <person name="Zhao X."/>
            <person name="Zhong W.Y."/>
            <person name="Peng D.H."/>
            <person name="Ahmad S."/>
            <person name="Lan S."/>
            <person name="Zhang J.S."/>
            <person name="Tsai W.C."/>
            <person name="Van de Peer Y."/>
            <person name="Liu Z.J."/>
        </authorList>
    </citation>
    <scope>NUCLEOTIDE SEQUENCE</scope>
    <source>
        <strain evidence="3">CP</strain>
    </source>
</reference>
<gene>
    <name evidence="3" type="primary">RIN4</name>
    <name evidence="3" type="ORF">QJS10_CPB04g01204</name>
</gene>
<feature type="domain" description="RIN4 pathogenic type III effector avirulence factor Avr cleavage site" evidence="2">
    <location>
        <begin position="3"/>
        <end position="31"/>
    </location>
</feature>
<dbReference type="InterPro" id="IPR008700">
    <property type="entry name" value="TypeIII_avirulence_cleave"/>
</dbReference>
<evidence type="ECO:0000256" key="1">
    <source>
        <dbReference type="SAM" id="MobiDB-lite"/>
    </source>
</evidence>
<dbReference type="Pfam" id="PF05627">
    <property type="entry name" value="AvrRpt-cleavage"/>
    <property type="match status" value="2"/>
</dbReference>
<proteinExistence type="predicted"/>
<dbReference type="Proteomes" id="UP001180020">
    <property type="component" value="Unassembled WGS sequence"/>
</dbReference>
<feature type="region of interest" description="Disordered" evidence="1">
    <location>
        <begin position="181"/>
        <end position="206"/>
    </location>
</feature>
<accession>A0AAV9EXA6</accession>